<dbReference type="EMBL" id="MVCE01000001">
    <property type="protein sequence ID" value="PGF36173.1"/>
    <property type="molecule type" value="Genomic_DNA"/>
</dbReference>
<evidence type="ECO:0000313" key="13">
    <source>
        <dbReference type="Proteomes" id="UP000256621"/>
    </source>
</evidence>
<evidence type="ECO:0000259" key="9">
    <source>
        <dbReference type="Pfam" id="PF01883"/>
    </source>
</evidence>
<dbReference type="CDD" id="cd02037">
    <property type="entry name" value="Mrp_NBP35"/>
    <property type="match status" value="1"/>
</dbReference>
<reference evidence="11 12" key="1">
    <citation type="submission" date="2017-02" db="EMBL/GenBank/DDBJ databases">
        <title>Prevalence of linear plasmids in Cutibacterium acnes isolates obtained from cancerous prostatic tissue.</title>
        <authorList>
            <person name="Davidsson S."/>
            <person name="Bruggemann H."/>
        </authorList>
    </citation>
    <scope>NUCLEOTIDE SEQUENCE [LARGE SCALE GENOMIC DNA]</scope>
    <source>
        <strain evidence="11 12">11-78</strain>
    </source>
</reference>
<dbReference type="GO" id="GO:0016226">
    <property type="term" value="P:iron-sulfur cluster assembly"/>
    <property type="evidence" value="ECO:0007669"/>
    <property type="project" value="InterPro"/>
</dbReference>
<keyword evidence="4 8" id="KW-0547">Nucleotide-binding</keyword>
<evidence type="ECO:0000256" key="1">
    <source>
        <dbReference type="ARBA" id="ARBA00007352"/>
    </source>
</evidence>
<dbReference type="InterPro" id="IPR034904">
    <property type="entry name" value="FSCA_dom_sf"/>
</dbReference>
<dbReference type="PANTHER" id="PTHR42961">
    <property type="entry name" value="IRON-SULFUR PROTEIN NUBPL"/>
    <property type="match status" value="1"/>
</dbReference>
<feature type="binding site" evidence="8">
    <location>
        <begin position="123"/>
        <end position="130"/>
    </location>
    <ligand>
        <name>ATP</name>
        <dbReference type="ChEBI" id="CHEBI:30616"/>
    </ligand>
</feature>
<dbReference type="InterPro" id="IPR033756">
    <property type="entry name" value="YlxH/NBP35"/>
</dbReference>
<proteinExistence type="inferred from homology"/>
<dbReference type="GeneID" id="92856629"/>
<evidence type="ECO:0000313" key="10">
    <source>
        <dbReference type="EMBL" id="AXM06471.1"/>
    </source>
</evidence>
<comment type="similarity">
    <text evidence="8">Belongs to the Mrp/NBP35 ATP-binding proteins family.</text>
</comment>
<accession>A0A2B7IFX3</accession>
<dbReference type="SUPFAM" id="SSF117916">
    <property type="entry name" value="Fe-S cluster assembly (FSCA) domain-like"/>
    <property type="match status" value="1"/>
</dbReference>
<reference evidence="10 13" key="2">
    <citation type="submission" date="2018-08" db="EMBL/GenBank/DDBJ databases">
        <title>Genome sequencing of Cutibacterium acnes KCOM 1315.</title>
        <authorList>
            <person name="Kook J.-K."/>
            <person name="Park S.-N."/>
            <person name="Lim Y.K."/>
        </authorList>
    </citation>
    <scope>NUCLEOTIDE SEQUENCE [LARGE SCALE GENOMIC DNA]</scope>
    <source>
        <strain evidence="10 13">KCOM 1315</strain>
    </source>
</reference>
<evidence type="ECO:0000256" key="7">
    <source>
        <dbReference type="ARBA" id="ARBA00023014"/>
    </source>
</evidence>
<keyword evidence="3 8" id="KW-0479">Metal-binding</keyword>
<dbReference type="OrthoDB" id="9809679at2"/>
<evidence type="ECO:0000256" key="5">
    <source>
        <dbReference type="ARBA" id="ARBA00022840"/>
    </source>
</evidence>
<protein>
    <recommendedName>
        <fullName evidence="8">Iron-sulfur cluster carrier protein</fullName>
    </recommendedName>
</protein>
<dbReference type="InterPro" id="IPR044304">
    <property type="entry name" value="NUBPL-like"/>
</dbReference>
<dbReference type="InterPro" id="IPR002744">
    <property type="entry name" value="MIP18-like"/>
</dbReference>
<dbReference type="GO" id="GO:0016887">
    <property type="term" value="F:ATP hydrolysis activity"/>
    <property type="evidence" value="ECO:0007669"/>
    <property type="project" value="UniProtKB-UniRule"/>
</dbReference>
<comment type="function">
    <text evidence="8">Binds and transfers iron-sulfur (Fe-S) clusters to target apoproteins. Can hydrolyze ATP.</text>
</comment>
<dbReference type="HAMAP" id="MF_02040">
    <property type="entry name" value="Mrp_NBP35"/>
    <property type="match status" value="1"/>
</dbReference>
<comment type="similarity">
    <text evidence="2">In the C-terminal section; belongs to the Mrp/NBP35 ATP-binding proteins family.</text>
</comment>
<gene>
    <name evidence="11" type="ORF">B1B09_00495</name>
    <name evidence="10" type="ORF">DXN06_04425</name>
</gene>
<dbReference type="RefSeq" id="WP_002518252.1">
    <property type="nucleotide sequence ID" value="NZ_AP019664.1"/>
</dbReference>
<dbReference type="GO" id="GO:0046872">
    <property type="term" value="F:metal ion binding"/>
    <property type="evidence" value="ECO:0007669"/>
    <property type="project" value="UniProtKB-KW"/>
</dbReference>
<dbReference type="InterPro" id="IPR027417">
    <property type="entry name" value="P-loop_NTPase"/>
</dbReference>
<evidence type="ECO:0000256" key="6">
    <source>
        <dbReference type="ARBA" id="ARBA00023004"/>
    </source>
</evidence>
<sequence>MSTENPVVKAIADALSHVNDPEIKRPITDLNMIDEITVDEQGRAFVRILLTVAGCPLKTELREQATEAVRSVDGVTSVSVELGTMTDEQRDALKVQLRGDVPERVIPFAQPGNTTKVIAVSSGKGGVGKSSVTVNLALALAQLGREVGLLDADIYGHSVPDMLGLGDAHPTPLDDMLLPVPGLGIKSISIGMMKPNKSDVIAWRGPILDRALTQLLADVHWGDLDYLLIDLPPGTGDIAMSLGQKLPNAEVLVVTTPQQAASEVAERAGTMAGIMQQRVLGVVENMSWLEVTAPKSRETFRVELFGTGGGQKAADALSERLGTTIPLLGQIPLDVELRSGGDDGDPIVITHPDSPAAEAITELAKTIDARPRGLVGINLGVQPVSH</sequence>
<dbReference type="InterPro" id="IPR000808">
    <property type="entry name" value="Mrp-like_CS"/>
</dbReference>
<evidence type="ECO:0000256" key="2">
    <source>
        <dbReference type="ARBA" id="ARBA00008205"/>
    </source>
</evidence>
<name>A0A2B7IFX3_CUTAC</name>
<dbReference type="PANTHER" id="PTHR42961:SF2">
    <property type="entry name" value="IRON-SULFUR PROTEIN NUBPL"/>
    <property type="match status" value="1"/>
</dbReference>
<dbReference type="Gene3D" id="3.40.50.300">
    <property type="entry name" value="P-loop containing nucleotide triphosphate hydrolases"/>
    <property type="match status" value="1"/>
</dbReference>
<feature type="domain" description="MIP18 family-like" evidence="9">
    <location>
        <begin position="10"/>
        <end position="80"/>
    </location>
</feature>
<dbReference type="Pfam" id="PF01883">
    <property type="entry name" value="FeS_assembly_P"/>
    <property type="match status" value="1"/>
</dbReference>
<organism evidence="11 12">
    <name type="scientific">Cutibacterium acnes</name>
    <name type="common">Propionibacterium acnes</name>
    <dbReference type="NCBI Taxonomy" id="1747"/>
    <lineage>
        <taxon>Bacteria</taxon>
        <taxon>Bacillati</taxon>
        <taxon>Actinomycetota</taxon>
        <taxon>Actinomycetes</taxon>
        <taxon>Propionibacteriales</taxon>
        <taxon>Propionibacteriaceae</taxon>
        <taxon>Cutibacterium</taxon>
    </lineage>
</organism>
<dbReference type="Proteomes" id="UP000256621">
    <property type="component" value="Chromosome"/>
</dbReference>
<evidence type="ECO:0000256" key="4">
    <source>
        <dbReference type="ARBA" id="ARBA00022741"/>
    </source>
</evidence>
<dbReference type="EMBL" id="CP031442">
    <property type="protein sequence ID" value="AXM06471.1"/>
    <property type="molecule type" value="Genomic_DNA"/>
</dbReference>
<dbReference type="InterPro" id="IPR019591">
    <property type="entry name" value="Mrp/NBP35_ATP-bd"/>
</dbReference>
<dbReference type="AlphaFoldDB" id="A0A2B7IFX3"/>
<dbReference type="SUPFAM" id="SSF52540">
    <property type="entry name" value="P-loop containing nucleoside triphosphate hydrolases"/>
    <property type="match status" value="1"/>
</dbReference>
<dbReference type="Pfam" id="PF10609">
    <property type="entry name" value="ParA"/>
    <property type="match status" value="1"/>
</dbReference>
<keyword evidence="6 8" id="KW-0408">Iron</keyword>
<dbReference type="GO" id="GO:0140663">
    <property type="term" value="F:ATP-dependent FeS chaperone activity"/>
    <property type="evidence" value="ECO:0007669"/>
    <property type="project" value="InterPro"/>
</dbReference>
<dbReference type="Proteomes" id="UP000226191">
    <property type="component" value="Unassembled WGS sequence"/>
</dbReference>
<dbReference type="Gene3D" id="3.30.300.130">
    <property type="entry name" value="Fe-S cluster assembly (FSCA)"/>
    <property type="match status" value="1"/>
</dbReference>
<comment type="similarity">
    <text evidence="1">In the N-terminal section; belongs to the MIP18 family.</text>
</comment>
<dbReference type="OMA" id="VSGCPMR"/>
<comment type="subunit">
    <text evidence="8">Homodimer.</text>
</comment>
<dbReference type="GO" id="GO:0005524">
    <property type="term" value="F:ATP binding"/>
    <property type="evidence" value="ECO:0007669"/>
    <property type="project" value="UniProtKB-UniRule"/>
</dbReference>
<dbReference type="PROSITE" id="PS01215">
    <property type="entry name" value="MRP"/>
    <property type="match status" value="1"/>
</dbReference>
<keyword evidence="8" id="KW-0378">Hydrolase</keyword>
<keyword evidence="7 8" id="KW-0411">Iron-sulfur</keyword>
<evidence type="ECO:0000256" key="8">
    <source>
        <dbReference type="HAMAP-Rule" id="MF_02040"/>
    </source>
</evidence>
<evidence type="ECO:0000256" key="3">
    <source>
        <dbReference type="ARBA" id="ARBA00022723"/>
    </source>
</evidence>
<evidence type="ECO:0000313" key="12">
    <source>
        <dbReference type="Proteomes" id="UP000226191"/>
    </source>
</evidence>
<keyword evidence="5 8" id="KW-0067">ATP-binding</keyword>
<dbReference type="GO" id="GO:0051539">
    <property type="term" value="F:4 iron, 4 sulfur cluster binding"/>
    <property type="evidence" value="ECO:0007669"/>
    <property type="project" value="TreeGrafter"/>
</dbReference>
<evidence type="ECO:0000313" key="11">
    <source>
        <dbReference type="EMBL" id="PGF36173.1"/>
    </source>
</evidence>